<evidence type="ECO:0000313" key="1">
    <source>
        <dbReference type="EMBL" id="AWK86678.1"/>
    </source>
</evidence>
<dbReference type="EMBL" id="CP029353">
    <property type="protein sequence ID" value="AWK86678.1"/>
    <property type="molecule type" value="Genomic_DNA"/>
</dbReference>
<dbReference type="AlphaFoldDB" id="A0A2S2CQD6"/>
<dbReference type="OrthoDB" id="7306475at2"/>
<evidence type="ECO:0000313" key="2">
    <source>
        <dbReference type="Proteomes" id="UP000245629"/>
    </source>
</evidence>
<sequence length="126" mass="13487">MSGARAMSIRMEAGLRTLVLALYEEAALTAKAKRLTGATGRLAALRETADLASRGAGRRISEEEVLRVVLSAQRLRRIEAATPILYAPPSSGVLRRAGGKGLRMRRGRLAALAMRSLGRHPSVPLS</sequence>
<name>A0A2S2CQD6_9PROT</name>
<accession>A0A2S2CQD6</accession>
<dbReference type="KEGG" id="azz:DEW08_10905"/>
<gene>
    <name evidence="1" type="ORF">DEW08_10905</name>
</gene>
<organism evidence="1 2">
    <name type="scientific">Azospirillum thermophilum</name>
    <dbReference type="NCBI Taxonomy" id="2202148"/>
    <lineage>
        <taxon>Bacteria</taxon>
        <taxon>Pseudomonadati</taxon>
        <taxon>Pseudomonadota</taxon>
        <taxon>Alphaproteobacteria</taxon>
        <taxon>Rhodospirillales</taxon>
        <taxon>Azospirillaceae</taxon>
        <taxon>Azospirillum</taxon>
    </lineage>
</organism>
<keyword evidence="2" id="KW-1185">Reference proteome</keyword>
<dbReference type="Proteomes" id="UP000245629">
    <property type="component" value="Chromosome 2"/>
</dbReference>
<protein>
    <submittedName>
        <fullName evidence="1">Uncharacterized protein</fullName>
    </submittedName>
</protein>
<proteinExistence type="predicted"/>
<reference evidence="2" key="1">
    <citation type="submission" date="2018-05" db="EMBL/GenBank/DDBJ databases">
        <title>Azospirillum thermophila sp. nov., a novel isolated from hot spring.</title>
        <authorList>
            <person name="Zhao Z."/>
        </authorList>
    </citation>
    <scope>NUCLEOTIDE SEQUENCE [LARGE SCALE GENOMIC DNA]</scope>
    <source>
        <strain evidence="2">CFH 70021</strain>
    </source>
</reference>